<evidence type="ECO:0000256" key="2">
    <source>
        <dbReference type="ARBA" id="ARBA00005810"/>
    </source>
</evidence>
<dbReference type="Gene3D" id="3.30.70.560">
    <property type="entry name" value="7,8-Dihydro-6-hydroxymethylpterin-pyrophosphokinase HPPK"/>
    <property type="match status" value="1"/>
</dbReference>
<dbReference type="Pfam" id="PF01288">
    <property type="entry name" value="HPPK"/>
    <property type="match status" value="1"/>
</dbReference>
<gene>
    <name evidence="14" type="ORF">N177_2634</name>
</gene>
<sequence>MIEVGFGLGSNVGDKQGNISRALGVLFGAGAIGFLAASSFYRTPPWGYEDQDWFVNACAVGRTALLPDALLARAKQVEEALGREKTFRWGPRLIDVDILYYGDREVAEPELAIPHRELFNRAFVLKPLAEIRPELVLSGRSVAAEADRKDEALEIVAPPWRPAAG</sequence>
<dbReference type="AlphaFoldDB" id="V4RLQ7"/>
<comment type="function">
    <text evidence="10">Catalyzes the transfer of pyrophosphate from adenosine triphosphate (ATP) to 6-hydroxymethyl-7,8-dihydropterin, an enzymatic step in folate biosynthesis pathway.</text>
</comment>
<dbReference type="PATRIC" id="fig|631454.5.peg.2603"/>
<keyword evidence="5 14" id="KW-0808">Transferase</keyword>
<dbReference type="EC" id="2.7.6.3" evidence="3"/>
<keyword evidence="9" id="KW-0289">Folate biosynthesis</keyword>
<dbReference type="GO" id="GO:0046654">
    <property type="term" value="P:tetrahydrofolate biosynthetic process"/>
    <property type="evidence" value="ECO:0007669"/>
    <property type="project" value="UniProtKB-UniPathway"/>
</dbReference>
<evidence type="ECO:0000256" key="12">
    <source>
        <dbReference type="ARBA" id="ARBA00033413"/>
    </source>
</evidence>
<evidence type="ECO:0000256" key="4">
    <source>
        <dbReference type="ARBA" id="ARBA00016218"/>
    </source>
</evidence>
<keyword evidence="6" id="KW-0547">Nucleotide-binding</keyword>
<proteinExistence type="inferred from homology"/>
<evidence type="ECO:0000256" key="8">
    <source>
        <dbReference type="ARBA" id="ARBA00022840"/>
    </source>
</evidence>
<dbReference type="eggNOG" id="COG0801">
    <property type="taxonomic scope" value="Bacteria"/>
</dbReference>
<feature type="domain" description="7,8-dihydro-6-hydroxymethylpterin-pyrophosphokinase" evidence="13">
    <location>
        <begin position="88"/>
        <end position="99"/>
    </location>
</feature>
<evidence type="ECO:0000256" key="1">
    <source>
        <dbReference type="ARBA" id="ARBA00005051"/>
    </source>
</evidence>
<dbReference type="EMBL" id="AWXZ01000035">
    <property type="protein sequence ID" value="ESR24185.1"/>
    <property type="molecule type" value="Genomic_DNA"/>
</dbReference>
<keyword evidence="8" id="KW-0067">ATP-binding</keyword>
<evidence type="ECO:0000256" key="11">
    <source>
        <dbReference type="ARBA" id="ARBA00029766"/>
    </source>
</evidence>
<dbReference type="PANTHER" id="PTHR43071">
    <property type="entry name" value="2-AMINO-4-HYDROXY-6-HYDROXYMETHYLDIHYDROPTERIDINE PYROPHOSPHOKINASE"/>
    <property type="match status" value="1"/>
</dbReference>
<name>V4RLQ7_9HYPH</name>
<dbReference type="InterPro" id="IPR035907">
    <property type="entry name" value="Hppk_sf"/>
</dbReference>
<dbReference type="SUPFAM" id="SSF55083">
    <property type="entry name" value="6-hydroxymethyl-7,8-dihydropterin pyrophosphokinase, HPPK"/>
    <property type="match status" value="1"/>
</dbReference>
<evidence type="ECO:0000256" key="5">
    <source>
        <dbReference type="ARBA" id="ARBA00022679"/>
    </source>
</evidence>
<keyword evidence="15" id="KW-1185">Reference proteome</keyword>
<dbReference type="InterPro" id="IPR000550">
    <property type="entry name" value="Hppk"/>
</dbReference>
<comment type="similarity">
    <text evidence="2">Belongs to the HPPK family.</text>
</comment>
<dbReference type="UniPathway" id="UPA00077">
    <property type="reaction ID" value="UER00155"/>
</dbReference>
<evidence type="ECO:0000256" key="6">
    <source>
        <dbReference type="ARBA" id="ARBA00022741"/>
    </source>
</evidence>
<dbReference type="GO" id="GO:0003848">
    <property type="term" value="F:2-amino-4-hydroxy-6-hydroxymethyldihydropteridine diphosphokinase activity"/>
    <property type="evidence" value="ECO:0007669"/>
    <property type="project" value="UniProtKB-EC"/>
</dbReference>
<dbReference type="GO" id="GO:0016301">
    <property type="term" value="F:kinase activity"/>
    <property type="evidence" value="ECO:0007669"/>
    <property type="project" value="UniProtKB-KW"/>
</dbReference>
<dbReference type="GO" id="GO:0046656">
    <property type="term" value="P:folic acid biosynthetic process"/>
    <property type="evidence" value="ECO:0007669"/>
    <property type="project" value="UniProtKB-KW"/>
</dbReference>
<dbReference type="RefSeq" id="WP_023432763.1">
    <property type="nucleotide sequence ID" value="NZ_AWXZ01000035.1"/>
</dbReference>
<evidence type="ECO:0000313" key="15">
    <source>
        <dbReference type="Proteomes" id="UP000017819"/>
    </source>
</evidence>
<dbReference type="STRING" id="631454.N177_2634"/>
<evidence type="ECO:0000256" key="9">
    <source>
        <dbReference type="ARBA" id="ARBA00022909"/>
    </source>
</evidence>
<evidence type="ECO:0000256" key="7">
    <source>
        <dbReference type="ARBA" id="ARBA00022777"/>
    </source>
</evidence>
<organism evidence="14 15">
    <name type="scientific">Lutibaculum baratangense AMV1</name>
    <dbReference type="NCBI Taxonomy" id="631454"/>
    <lineage>
        <taxon>Bacteria</taxon>
        <taxon>Pseudomonadati</taxon>
        <taxon>Pseudomonadota</taxon>
        <taxon>Alphaproteobacteria</taxon>
        <taxon>Hyphomicrobiales</taxon>
        <taxon>Tepidamorphaceae</taxon>
        <taxon>Lutibaculum</taxon>
    </lineage>
</organism>
<evidence type="ECO:0000259" key="13">
    <source>
        <dbReference type="PROSITE" id="PS00794"/>
    </source>
</evidence>
<accession>V4RLQ7</accession>
<evidence type="ECO:0000256" key="10">
    <source>
        <dbReference type="ARBA" id="ARBA00029409"/>
    </source>
</evidence>
<dbReference type="PANTHER" id="PTHR43071:SF1">
    <property type="entry name" value="2-AMINO-4-HYDROXY-6-HYDROXYMETHYLDIHYDROPTERIDINE PYROPHOSPHOKINASE"/>
    <property type="match status" value="1"/>
</dbReference>
<dbReference type="NCBIfam" id="TIGR01498">
    <property type="entry name" value="folK"/>
    <property type="match status" value="1"/>
</dbReference>
<dbReference type="Proteomes" id="UP000017819">
    <property type="component" value="Unassembled WGS sequence"/>
</dbReference>
<dbReference type="PROSITE" id="PS00794">
    <property type="entry name" value="HPPK"/>
    <property type="match status" value="1"/>
</dbReference>
<evidence type="ECO:0000313" key="14">
    <source>
        <dbReference type="EMBL" id="ESR24185.1"/>
    </source>
</evidence>
<comment type="pathway">
    <text evidence="1">Cofactor biosynthesis; tetrahydrofolate biosynthesis; 2-amino-4-hydroxy-6-hydroxymethyl-7,8-dihydropteridine diphosphate from 7,8-dihydroneopterin triphosphate: step 4/4.</text>
</comment>
<dbReference type="GO" id="GO:0005524">
    <property type="term" value="F:ATP binding"/>
    <property type="evidence" value="ECO:0007669"/>
    <property type="project" value="UniProtKB-KW"/>
</dbReference>
<comment type="caution">
    <text evidence="14">The sequence shown here is derived from an EMBL/GenBank/DDBJ whole genome shotgun (WGS) entry which is preliminary data.</text>
</comment>
<protein>
    <recommendedName>
        <fullName evidence="4">2-amino-4-hydroxy-6-hydroxymethyldihydropteridine pyrophosphokinase</fullName>
        <ecNumber evidence="3">2.7.6.3</ecNumber>
    </recommendedName>
    <alternativeName>
        <fullName evidence="11">6-hydroxymethyl-7,8-dihydropterin pyrophosphokinase</fullName>
    </alternativeName>
    <alternativeName>
        <fullName evidence="12">7,8-dihydro-6-hydroxymethylpterin-pyrophosphokinase</fullName>
    </alternativeName>
</protein>
<keyword evidence="7 14" id="KW-0418">Kinase</keyword>
<reference evidence="14 15" key="1">
    <citation type="journal article" date="2014" name="Genome Announc.">
        <title>Draft Genome Sequence of Lutibaculum baratangense Strain AMV1T, Isolated from a Mud Volcano in Andamans, India.</title>
        <authorList>
            <person name="Singh A."/>
            <person name="Sreenivas A."/>
            <person name="Sathyanarayana Reddy G."/>
            <person name="Pinnaka A.K."/>
            <person name="Shivaji S."/>
        </authorList>
    </citation>
    <scope>NUCLEOTIDE SEQUENCE [LARGE SCALE GENOMIC DNA]</scope>
    <source>
        <strain evidence="14 15">AMV1</strain>
    </source>
</reference>
<evidence type="ECO:0000256" key="3">
    <source>
        <dbReference type="ARBA" id="ARBA00013253"/>
    </source>
</evidence>
<dbReference type="CDD" id="cd00483">
    <property type="entry name" value="HPPK"/>
    <property type="match status" value="1"/>
</dbReference>